<reference evidence="2 3" key="1">
    <citation type="submission" date="2021-05" db="EMBL/GenBank/DDBJ databases">
        <title>Shewanella sp. JM162201.</title>
        <authorList>
            <person name="Xu S."/>
            <person name="Li A."/>
        </authorList>
    </citation>
    <scope>NUCLEOTIDE SEQUENCE [LARGE SCALE GENOMIC DNA]</scope>
    <source>
        <strain evidence="2 3">JM162201</strain>
    </source>
</reference>
<evidence type="ECO:0000256" key="1">
    <source>
        <dbReference type="SAM" id="Phobius"/>
    </source>
</evidence>
<comment type="caution">
    <text evidence="2">The sequence shown here is derived from an EMBL/GenBank/DDBJ whole genome shotgun (WGS) entry which is preliminary data.</text>
</comment>
<dbReference type="EMBL" id="JAHEPS010000006">
    <property type="protein sequence ID" value="MBT1445886.1"/>
    <property type="molecule type" value="Genomic_DNA"/>
</dbReference>
<keyword evidence="3" id="KW-1185">Reference proteome</keyword>
<evidence type="ECO:0000313" key="3">
    <source>
        <dbReference type="Proteomes" id="UP001195903"/>
    </source>
</evidence>
<keyword evidence="1" id="KW-0812">Transmembrane</keyword>
<protein>
    <submittedName>
        <fullName evidence="2">Uncharacterized protein</fullName>
    </submittedName>
</protein>
<sequence length="110" mass="12129">MAITELIGKHRNSLSGKYRKSTDKSTNKRTSRAAQELRAAFLLPFFNALLLLSALPKSGFTFAEVMLDSSARVRMGVVFALLIRELSSLLLIAALVPVNLNYQSQLTDSN</sequence>
<feature type="transmembrane region" description="Helical" evidence="1">
    <location>
        <begin position="37"/>
        <end position="55"/>
    </location>
</feature>
<proteinExistence type="predicted"/>
<accession>A0ABS5V7U9</accession>
<organism evidence="2 3">
    <name type="scientific">Shewanella jiangmenensis</name>
    <dbReference type="NCBI Taxonomy" id="2837387"/>
    <lineage>
        <taxon>Bacteria</taxon>
        <taxon>Pseudomonadati</taxon>
        <taxon>Pseudomonadota</taxon>
        <taxon>Gammaproteobacteria</taxon>
        <taxon>Alteromonadales</taxon>
        <taxon>Shewanellaceae</taxon>
        <taxon>Shewanella</taxon>
    </lineage>
</organism>
<dbReference type="RefSeq" id="WP_214508070.1">
    <property type="nucleotide sequence ID" value="NZ_JAHEPS010000006.1"/>
</dbReference>
<feature type="transmembrane region" description="Helical" evidence="1">
    <location>
        <begin position="75"/>
        <end position="96"/>
    </location>
</feature>
<evidence type="ECO:0000313" key="2">
    <source>
        <dbReference type="EMBL" id="MBT1445886.1"/>
    </source>
</evidence>
<dbReference type="Proteomes" id="UP001195903">
    <property type="component" value="Unassembled WGS sequence"/>
</dbReference>
<keyword evidence="1" id="KW-1133">Transmembrane helix</keyword>
<gene>
    <name evidence="2" type="ORF">KJI95_15375</name>
</gene>
<keyword evidence="1" id="KW-0472">Membrane</keyword>
<name>A0ABS5V7U9_9GAMM</name>